<dbReference type="Proteomes" id="UP000541154">
    <property type="component" value="Unassembled WGS sequence"/>
</dbReference>
<evidence type="ECO:0000313" key="5">
    <source>
        <dbReference type="Proteomes" id="UP000541154"/>
    </source>
</evidence>
<organism evidence="3">
    <name type="scientific">Petromyces alliaceus</name>
    <name type="common">Aspergillus alliaceus</name>
    <dbReference type="NCBI Taxonomy" id="209559"/>
    <lineage>
        <taxon>Eukaryota</taxon>
        <taxon>Fungi</taxon>
        <taxon>Dikarya</taxon>
        <taxon>Ascomycota</taxon>
        <taxon>Pezizomycotina</taxon>
        <taxon>Eurotiomycetes</taxon>
        <taxon>Eurotiomycetidae</taxon>
        <taxon>Eurotiales</taxon>
        <taxon>Aspergillaceae</taxon>
        <taxon>Aspergillus</taxon>
        <taxon>Aspergillus subgen. Circumdati</taxon>
    </lineage>
</organism>
<reference evidence="4 5" key="1">
    <citation type="submission" date="2019-04" db="EMBL/GenBank/DDBJ databases">
        <title>Aspergillus burnettii sp. nov., novel species from soil in southeast Queensland.</title>
        <authorList>
            <person name="Gilchrist C.L.M."/>
            <person name="Pitt J.I."/>
            <person name="Lange L."/>
            <person name="Lacey H.J."/>
            <person name="Vuong D."/>
            <person name="Midgley D.J."/>
            <person name="Greenfield P."/>
            <person name="Bradbury M."/>
            <person name="Lacey E."/>
            <person name="Busk P.K."/>
            <person name="Pilgaard B."/>
            <person name="Chooi Y.H."/>
            <person name="Piggott A.M."/>
        </authorList>
    </citation>
    <scope>NUCLEOTIDE SEQUENCE [LARGE SCALE GENOMIC DNA]</scope>
    <source>
        <strain evidence="4 5">FRR 5400</strain>
    </source>
</reference>
<dbReference type="InterPro" id="IPR011021">
    <property type="entry name" value="Arrestin-like_N"/>
</dbReference>
<reference evidence="3" key="2">
    <citation type="submission" date="2019-04" db="EMBL/GenBank/DDBJ databases">
        <title>Friends and foes A comparative genomics studyof 23 Aspergillus species from section Flavi.</title>
        <authorList>
            <consortium name="DOE Joint Genome Institute"/>
            <person name="Kjaerbolling I."/>
            <person name="Vesth T."/>
            <person name="Frisvad J.C."/>
            <person name="Nybo J.L."/>
            <person name="Theobald S."/>
            <person name="Kildgaard S."/>
            <person name="Isbrandt T."/>
            <person name="Kuo A."/>
            <person name="Sato A."/>
            <person name="Lyhne E.K."/>
            <person name="Kogle M.E."/>
            <person name="Wiebenga A."/>
            <person name="Kun R.S."/>
            <person name="Lubbers R.J."/>
            <person name="Makela M.R."/>
            <person name="Barry K."/>
            <person name="Chovatia M."/>
            <person name="Clum A."/>
            <person name="Daum C."/>
            <person name="Haridas S."/>
            <person name="He G."/>
            <person name="LaButti K."/>
            <person name="Lipzen A."/>
            <person name="Mondo S."/>
            <person name="Riley R."/>
            <person name="Salamov A."/>
            <person name="Simmons B.A."/>
            <person name="Magnuson J.K."/>
            <person name="Henrissat B."/>
            <person name="Mortensen U.H."/>
            <person name="Larsen T.O."/>
            <person name="Devries R.P."/>
            <person name="Grigoriev I.V."/>
            <person name="Machida M."/>
            <person name="Baker S.E."/>
            <person name="Andersen M.R."/>
        </authorList>
    </citation>
    <scope>NUCLEOTIDE SEQUENCE [LARGE SCALE GENOMIC DNA]</scope>
    <source>
        <strain evidence="3">IBT 14317</strain>
    </source>
</reference>
<dbReference type="CDD" id="cd22952">
    <property type="entry name" value="ART10-like"/>
    <property type="match status" value="1"/>
</dbReference>
<feature type="domain" description="Arrestin-like N-terminal" evidence="2">
    <location>
        <begin position="5"/>
        <end position="152"/>
    </location>
</feature>
<dbReference type="OrthoDB" id="2333384at2759"/>
<evidence type="ECO:0000259" key="2">
    <source>
        <dbReference type="Pfam" id="PF00339"/>
    </source>
</evidence>
<dbReference type="Gene3D" id="2.60.40.640">
    <property type="match status" value="1"/>
</dbReference>
<dbReference type="Pfam" id="PF00339">
    <property type="entry name" value="Arrestin_N"/>
    <property type="match status" value="1"/>
</dbReference>
<name>A0A5N7C5W6_PETAA</name>
<accession>A0A5N7C5W6</accession>
<protein>
    <recommendedName>
        <fullName evidence="2">Arrestin-like N-terminal domain-containing protein</fullName>
    </recommendedName>
</protein>
<evidence type="ECO:0000256" key="1">
    <source>
        <dbReference type="SAM" id="MobiDB-lite"/>
    </source>
</evidence>
<dbReference type="Proteomes" id="UP000326877">
    <property type="component" value="Unassembled WGS sequence"/>
</dbReference>
<evidence type="ECO:0000313" key="4">
    <source>
        <dbReference type="EMBL" id="KAF5856537.1"/>
    </source>
</evidence>
<feature type="region of interest" description="Disordered" evidence="1">
    <location>
        <begin position="396"/>
        <end position="416"/>
    </location>
</feature>
<evidence type="ECO:0000313" key="3">
    <source>
        <dbReference type="EMBL" id="KAE8389506.1"/>
    </source>
</evidence>
<proteinExistence type="predicted"/>
<dbReference type="EMBL" id="ML735265">
    <property type="protein sequence ID" value="KAE8389506.1"/>
    <property type="molecule type" value="Genomic_DNA"/>
</dbReference>
<keyword evidence="5" id="KW-1185">Reference proteome</keyword>
<dbReference type="EMBL" id="SPNV01000312">
    <property type="protein sequence ID" value="KAF5856537.1"/>
    <property type="molecule type" value="Genomic_DNA"/>
</dbReference>
<dbReference type="InterPro" id="IPR014752">
    <property type="entry name" value="Arrestin-like_C"/>
</dbReference>
<sequence>MPLIVNLENQLACYSGHEQLWGRVVFHCPNPIEAQDVRVIFTGRVKAKVQKVKAAAPSATYRSKCILFEQVKTLSSVSGGKLQRGTYEWPFEFVFPSHVESSAKWPPKHPFRSDGDHSLPPTFAVEVDDSQRKVHCAIDYRIEAQISKPQKSLLGKKAPLFSEAIRLNFLPLSAQMEETDNWENLYQRQQEEVFTVKSLLLLPENRGRSLKTQEKFRSWLAPKQLPRFDFRASFIYCNRVVQGSPVPCWLDVTPLMDGASSFPYPGIMLQSVSLVVLCQTAARANKALMGQMDAEVDERMEVLSKTSLGMPVLGQIDLNEAFGPLIFRNSDVSFSTFNICRSYRICASFVFECVGKTLEFNVADLAFEMVANALERNVISPMEQGTTYNQVFEMADTTSRRSSSSESYEVEPPSYPSKTAVYELPAAGLEKAK</sequence>
<feature type="compositionally biased region" description="Low complexity" evidence="1">
    <location>
        <begin position="400"/>
        <end position="412"/>
    </location>
</feature>
<accession>A0A8H5ZVL8</accession>
<gene>
    <name evidence="3" type="ORF">BDV23DRAFT_97980</name>
    <name evidence="4" type="ORF">ETB97_007241</name>
</gene>
<dbReference type="AlphaFoldDB" id="A0A5N7C5W6"/>